<accession>A0A066WJ17</accession>
<dbReference type="PROSITE" id="PS50090">
    <property type="entry name" value="MYB_LIKE"/>
    <property type="match status" value="2"/>
</dbReference>
<evidence type="ECO:0000313" key="5">
    <source>
        <dbReference type="EMBL" id="KDN52548.1"/>
    </source>
</evidence>
<dbReference type="PANTHER" id="PTHR45614">
    <property type="entry name" value="MYB PROTEIN-RELATED"/>
    <property type="match status" value="1"/>
</dbReference>
<reference evidence="5 6" key="1">
    <citation type="submission" date="2014-05" db="EMBL/GenBank/DDBJ databases">
        <title>Draft genome sequence of a rare smut relative, Tilletiaria anomala UBC 951.</title>
        <authorList>
            <consortium name="DOE Joint Genome Institute"/>
            <person name="Toome M."/>
            <person name="Kuo A."/>
            <person name="Henrissat B."/>
            <person name="Lipzen A."/>
            <person name="Tritt A."/>
            <person name="Yoshinaga Y."/>
            <person name="Zane M."/>
            <person name="Barry K."/>
            <person name="Grigoriev I.V."/>
            <person name="Spatafora J.W."/>
            <person name="Aimea M.C."/>
        </authorList>
    </citation>
    <scope>NUCLEOTIDE SEQUENCE [LARGE SCALE GENOMIC DNA]</scope>
    <source>
        <strain evidence="5 6">UBC 951</strain>
    </source>
</reference>
<keyword evidence="2" id="KW-0238">DNA-binding</keyword>
<dbReference type="SUPFAM" id="SSF46689">
    <property type="entry name" value="Homeodomain-like"/>
    <property type="match status" value="1"/>
</dbReference>
<dbReference type="Proteomes" id="UP000027361">
    <property type="component" value="Unassembled WGS sequence"/>
</dbReference>
<proteinExistence type="predicted"/>
<dbReference type="Pfam" id="PF00249">
    <property type="entry name" value="Myb_DNA-binding"/>
    <property type="match status" value="2"/>
</dbReference>
<dbReference type="GO" id="GO:0000978">
    <property type="term" value="F:RNA polymerase II cis-regulatory region sequence-specific DNA binding"/>
    <property type="evidence" value="ECO:0007669"/>
    <property type="project" value="TreeGrafter"/>
</dbReference>
<dbReference type="GO" id="GO:0005634">
    <property type="term" value="C:nucleus"/>
    <property type="evidence" value="ECO:0007669"/>
    <property type="project" value="TreeGrafter"/>
</dbReference>
<name>A0A066WJ17_TILAU</name>
<feature type="domain" description="Myb-like" evidence="3">
    <location>
        <begin position="49"/>
        <end position="99"/>
    </location>
</feature>
<feature type="non-terminal residue" evidence="5">
    <location>
        <position position="106"/>
    </location>
</feature>
<dbReference type="InterPro" id="IPR009057">
    <property type="entry name" value="Homeodomain-like_sf"/>
</dbReference>
<evidence type="ECO:0008006" key="7">
    <source>
        <dbReference type="Google" id="ProtNLM"/>
    </source>
</evidence>
<sequence length="106" mass="12322">IKGPWSQTEDETLQHLVDELGPEKWVAIAQRLGTRSGKQCRERWHNHINPDIRKGPFTPEEDSLILRLFTDVGSKWAYIAKYMPGRTDNAIKNHYNTVLVRRAKLI</sequence>
<evidence type="ECO:0000259" key="3">
    <source>
        <dbReference type="PROSITE" id="PS50090"/>
    </source>
</evidence>
<dbReference type="PANTHER" id="PTHR45614:SF25">
    <property type="entry name" value="MYB PROTEIN"/>
    <property type="match status" value="1"/>
</dbReference>
<dbReference type="GeneID" id="25262078"/>
<dbReference type="CDD" id="cd00167">
    <property type="entry name" value="SANT"/>
    <property type="match status" value="2"/>
</dbReference>
<dbReference type="STRING" id="1037660.A0A066WJ17"/>
<keyword evidence="6" id="KW-1185">Reference proteome</keyword>
<dbReference type="FunFam" id="1.10.10.60:FF:000010">
    <property type="entry name" value="Transcriptional activator Myb isoform A"/>
    <property type="match status" value="1"/>
</dbReference>
<dbReference type="InterPro" id="IPR050560">
    <property type="entry name" value="MYB_TF"/>
</dbReference>
<dbReference type="HOGENOM" id="CLU_028567_26_4_1"/>
<comment type="caution">
    <text evidence="5">The sequence shown here is derived from an EMBL/GenBank/DDBJ whole genome shotgun (WGS) entry which is preliminary data.</text>
</comment>
<protein>
    <recommendedName>
        <fullName evidence="7">Homeodomain-like protein</fullName>
    </recommendedName>
</protein>
<keyword evidence="1" id="KW-0677">Repeat</keyword>
<feature type="domain" description="HTH myb-type" evidence="4">
    <location>
        <begin position="1"/>
        <end position="52"/>
    </location>
</feature>
<dbReference type="OrthoDB" id="2143914at2759"/>
<dbReference type="GO" id="GO:0045944">
    <property type="term" value="P:positive regulation of transcription by RNA polymerase II"/>
    <property type="evidence" value="ECO:0007669"/>
    <property type="project" value="TreeGrafter"/>
</dbReference>
<dbReference type="EMBL" id="JMSN01000009">
    <property type="protein sequence ID" value="KDN52548.1"/>
    <property type="molecule type" value="Genomic_DNA"/>
</dbReference>
<dbReference type="PROSITE" id="PS51294">
    <property type="entry name" value="HTH_MYB"/>
    <property type="match status" value="2"/>
</dbReference>
<dbReference type="OMA" id="METRIGK"/>
<dbReference type="GO" id="GO:0000278">
    <property type="term" value="P:mitotic cell cycle"/>
    <property type="evidence" value="ECO:0007669"/>
    <property type="project" value="TreeGrafter"/>
</dbReference>
<evidence type="ECO:0000259" key="4">
    <source>
        <dbReference type="PROSITE" id="PS51294"/>
    </source>
</evidence>
<evidence type="ECO:0000256" key="1">
    <source>
        <dbReference type="ARBA" id="ARBA00022737"/>
    </source>
</evidence>
<dbReference type="AlphaFoldDB" id="A0A066WJ17"/>
<gene>
    <name evidence="5" type="ORF">K437DRAFT_210979</name>
</gene>
<feature type="domain" description="Myb-like" evidence="3">
    <location>
        <begin position="1"/>
        <end position="48"/>
    </location>
</feature>
<dbReference type="InterPro" id="IPR001005">
    <property type="entry name" value="SANT/Myb"/>
</dbReference>
<dbReference type="RefSeq" id="XP_013245387.1">
    <property type="nucleotide sequence ID" value="XM_013389933.1"/>
</dbReference>
<feature type="non-terminal residue" evidence="5">
    <location>
        <position position="1"/>
    </location>
</feature>
<dbReference type="Gene3D" id="1.10.10.60">
    <property type="entry name" value="Homeodomain-like"/>
    <property type="match status" value="2"/>
</dbReference>
<dbReference type="InParanoid" id="A0A066WJ17"/>
<dbReference type="SMART" id="SM00717">
    <property type="entry name" value="SANT"/>
    <property type="match status" value="2"/>
</dbReference>
<organism evidence="5 6">
    <name type="scientific">Tilletiaria anomala (strain ATCC 24038 / CBS 436.72 / UBC 951)</name>
    <dbReference type="NCBI Taxonomy" id="1037660"/>
    <lineage>
        <taxon>Eukaryota</taxon>
        <taxon>Fungi</taxon>
        <taxon>Dikarya</taxon>
        <taxon>Basidiomycota</taxon>
        <taxon>Ustilaginomycotina</taxon>
        <taxon>Exobasidiomycetes</taxon>
        <taxon>Georgefischeriales</taxon>
        <taxon>Tilletiariaceae</taxon>
        <taxon>Tilletiaria</taxon>
    </lineage>
</organism>
<dbReference type="GO" id="GO:0000981">
    <property type="term" value="F:DNA-binding transcription factor activity, RNA polymerase II-specific"/>
    <property type="evidence" value="ECO:0007669"/>
    <property type="project" value="TreeGrafter"/>
</dbReference>
<dbReference type="InterPro" id="IPR017930">
    <property type="entry name" value="Myb_dom"/>
</dbReference>
<evidence type="ECO:0000313" key="6">
    <source>
        <dbReference type="Proteomes" id="UP000027361"/>
    </source>
</evidence>
<feature type="domain" description="HTH myb-type" evidence="4">
    <location>
        <begin position="53"/>
        <end position="103"/>
    </location>
</feature>
<evidence type="ECO:0000256" key="2">
    <source>
        <dbReference type="ARBA" id="ARBA00023125"/>
    </source>
</evidence>